<dbReference type="SMART" id="SM00220">
    <property type="entry name" value="S_TKc"/>
    <property type="match status" value="1"/>
</dbReference>
<reference evidence="3" key="1">
    <citation type="journal article" date="2020" name="New Phytol.">
        <title>Comparative genomics reveals dynamic genome evolution in host specialist ectomycorrhizal fungi.</title>
        <authorList>
            <person name="Lofgren L.A."/>
            <person name="Nguyen N.H."/>
            <person name="Vilgalys R."/>
            <person name="Ruytinx J."/>
            <person name="Liao H.L."/>
            <person name="Branco S."/>
            <person name="Kuo A."/>
            <person name="LaButti K."/>
            <person name="Lipzen A."/>
            <person name="Andreopoulos W."/>
            <person name="Pangilinan J."/>
            <person name="Riley R."/>
            <person name="Hundley H."/>
            <person name="Na H."/>
            <person name="Barry K."/>
            <person name="Grigoriev I.V."/>
            <person name="Stajich J.E."/>
            <person name="Kennedy P.G."/>
        </authorList>
    </citation>
    <scope>NUCLEOTIDE SEQUENCE</scope>
    <source>
        <strain evidence="3">MN1</strain>
    </source>
</reference>
<name>A0A9P7DY84_9AGAM</name>
<keyword evidence="4" id="KW-1185">Reference proteome</keyword>
<dbReference type="PROSITE" id="PS50011">
    <property type="entry name" value="PROTEIN_KINASE_DOM"/>
    <property type="match status" value="1"/>
</dbReference>
<protein>
    <submittedName>
        <fullName evidence="3">Kinase-like domain-containing protein</fullName>
    </submittedName>
</protein>
<feature type="domain" description="Protein kinase" evidence="2">
    <location>
        <begin position="87"/>
        <end position="361"/>
    </location>
</feature>
<evidence type="ECO:0000259" key="2">
    <source>
        <dbReference type="PROSITE" id="PS50011"/>
    </source>
</evidence>
<gene>
    <name evidence="3" type="ORF">BJ212DRAFT_1282970</name>
</gene>
<dbReference type="RefSeq" id="XP_041187622.1">
    <property type="nucleotide sequence ID" value="XM_041331714.1"/>
</dbReference>
<keyword evidence="3" id="KW-0418">Kinase</keyword>
<organism evidence="3 4">
    <name type="scientific">Suillus subaureus</name>
    <dbReference type="NCBI Taxonomy" id="48587"/>
    <lineage>
        <taxon>Eukaryota</taxon>
        <taxon>Fungi</taxon>
        <taxon>Dikarya</taxon>
        <taxon>Basidiomycota</taxon>
        <taxon>Agaricomycotina</taxon>
        <taxon>Agaricomycetes</taxon>
        <taxon>Agaricomycetidae</taxon>
        <taxon>Boletales</taxon>
        <taxon>Suillineae</taxon>
        <taxon>Suillaceae</taxon>
        <taxon>Suillus</taxon>
    </lineage>
</organism>
<dbReference type="AlphaFoldDB" id="A0A9P7DY84"/>
<evidence type="ECO:0000256" key="1">
    <source>
        <dbReference type="SAM" id="MobiDB-lite"/>
    </source>
</evidence>
<dbReference type="GO" id="GO:0004672">
    <property type="term" value="F:protein kinase activity"/>
    <property type="evidence" value="ECO:0007669"/>
    <property type="project" value="InterPro"/>
</dbReference>
<feature type="region of interest" description="Disordered" evidence="1">
    <location>
        <begin position="1"/>
        <end position="23"/>
    </location>
</feature>
<sequence>MNEITTSSKGKRTAKTKAEEAAALERRRAQKEIAVFGEEREPRPGALSVRETWWRRQYDWLKVQGYLLRPRYAPDWVPSWEGSKRHALDCEDGRVLRFGQVMDATRVPDGSYVSLKMVKKSRHPHEVEIGQYFMSEELSSNPKNYCVPFLDVLSVPDESDIQIIVMPLLLPFTKIRFDTFGEVVECLRQLFEGLWFMHNNHIAHRDCMWMNIMMDAKDLHTEPYHPVIPYMKRDFSGHVGYYTRTQHPPKYYFIDFGLSRRYDASEENPLEYPIFGGDKSVPEFRNNVDVPMNPFPTDVYYLGNVVREQFLNVITLRLLLMTVIKTKKGFEFLKPLVDDMVNDDPHERPTMEVVVERFESIRQQLSTWKLRSRIISRDEGPLENLYRGVTHWSRRIGFIVKRAPAVPRLRE</sequence>
<evidence type="ECO:0000313" key="3">
    <source>
        <dbReference type="EMBL" id="KAG1806101.1"/>
    </source>
</evidence>
<accession>A0A9P7DY84</accession>
<dbReference type="GeneID" id="64625731"/>
<dbReference type="OrthoDB" id="5987198at2759"/>
<comment type="caution">
    <text evidence="3">The sequence shown here is derived from an EMBL/GenBank/DDBJ whole genome shotgun (WGS) entry which is preliminary data.</text>
</comment>
<dbReference type="SUPFAM" id="SSF56112">
    <property type="entry name" value="Protein kinase-like (PK-like)"/>
    <property type="match status" value="1"/>
</dbReference>
<dbReference type="InterPro" id="IPR000719">
    <property type="entry name" value="Prot_kinase_dom"/>
</dbReference>
<proteinExistence type="predicted"/>
<dbReference type="InterPro" id="IPR011009">
    <property type="entry name" value="Kinase-like_dom_sf"/>
</dbReference>
<evidence type="ECO:0000313" key="4">
    <source>
        <dbReference type="Proteomes" id="UP000807769"/>
    </source>
</evidence>
<dbReference type="Gene3D" id="1.10.510.10">
    <property type="entry name" value="Transferase(Phosphotransferase) domain 1"/>
    <property type="match status" value="1"/>
</dbReference>
<dbReference type="Proteomes" id="UP000807769">
    <property type="component" value="Unassembled WGS sequence"/>
</dbReference>
<keyword evidence="3" id="KW-0808">Transferase</keyword>
<dbReference type="EMBL" id="JABBWG010000048">
    <property type="protein sequence ID" value="KAG1806101.1"/>
    <property type="molecule type" value="Genomic_DNA"/>
</dbReference>
<dbReference type="GO" id="GO:0005524">
    <property type="term" value="F:ATP binding"/>
    <property type="evidence" value="ECO:0007669"/>
    <property type="project" value="InterPro"/>
</dbReference>